<organism evidence="12 13">
    <name type="scientific">Aspergillus wentii DTO 134E9</name>
    <dbReference type="NCBI Taxonomy" id="1073089"/>
    <lineage>
        <taxon>Eukaryota</taxon>
        <taxon>Fungi</taxon>
        <taxon>Dikarya</taxon>
        <taxon>Ascomycota</taxon>
        <taxon>Pezizomycotina</taxon>
        <taxon>Eurotiomycetes</taxon>
        <taxon>Eurotiomycetidae</taxon>
        <taxon>Eurotiales</taxon>
        <taxon>Aspergillaceae</taxon>
        <taxon>Aspergillus</taxon>
        <taxon>Aspergillus subgen. Cremei</taxon>
    </lineage>
</organism>
<comment type="similarity">
    <text evidence="1">Belongs to the aldo/keto reductase family.</text>
</comment>
<dbReference type="STRING" id="1073089.A0A1L9R8S0"/>
<proteinExistence type="inferred from homology"/>
<evidence type="ECO:0000256" key="1">
    <source>
        <dbReference type="ARBA" id="ARBA00007905"/>
    </source>
</evidence>
<dbReference type="CDD" id="cd19120">
    <property type="entry name" value="AKR_AKR3C2-3"/>
    <property type="match status" value="1"/>
</dbReference>
<dbReference type="GO" id="GO:0016652">
    <property type="term" value="F:oxidoreductase activity, acting on NAD(P)H as acceptor"/>
    <property type="evidence" value="ECO:0007669"/>
    <property type="project" value="InterPro"/>
</dbReference>
<dbReference type="VEuPathDB" id="FungiDB:ASPWEDRAFT_54525"/>
<dbReference type="InterPro" id="IPR020471">
    <property type="entry name" value="AKR"/>
</dbReference>
<dbReference type="Proteomes" id="UP000184383">
    <property type="component" value="Unassembled WGS sequence"/>
</dbReference>
<dbReference type="PANTHER" id="PTHR43827:SF3">
    <property type="entry name" value="NADP-DEPENDENT OXIDOREDUCTASE DOMAIN-CONTAINING PROTEIN"/>
    <property type="match status" value="1"/>
</dbReference>
<comment type="catalytic activity">
    <reaction evidence="7">
        <text>xylitol + NAD(+) = D-xylose + NADH + H(+)</text>
        <dbReference type="Rhea" id="RHEA:27441"/>
        <dbReference type="ChEBI" id="CHEBI:15378"/>
        <dbReference type="ChEBI" id="CHEBI:17151"/>
        <dbReference type="ChEBI" id="CHEBI:53455"/>
        <dbReference type="ChEBI" id="CHEBI:57540"/>
        <dbReference type="ChEBI" id="CHEBI:57945"/>
        <dbReference type="EC" id="1.1.1.307"/>
    </reaction>
</comment>
<evidence type="ECO:0000256" key="2">
    <source>
        <dbReference type="ARBA" id="ARBA00012845"/>
    </source>
</evidence>
<dbReference type="GeneID" id="63753916"/>
<dbReference type="InterPro" id="IPR044494">
    <property type="entry name" value="AKR3C2/3"/>
</dbReference>
<feature type="active site" description="Proton donor" evidence="8">
    <location>
        <position position="62"/>
    </location>
</feature>
<dbReference type="Gene3D" id="3.20.20.100">
    <property type="entry name" value="NADP-dependent oxidoreductase domain"/>
    <property type="match status" value="1"/>
</dbReference>
<evidence type="ECO:0000256" key="6">
    <source>
        <dbReference type="ARBA" id="ARBA00047534"/>
    </source>
</evidence>
<evidence type="ECO:0000256" key="4">
    <source>
        <dbReference type="ARBA" id="ARBA00023002"/>
    </source>
</evidence>
<evidence type="ECO:0000256" key="3">
    <source>
        <dbReference type="ARBA" id="ARBA00022857"/>
    </source>
</evidence>
<dbReference type="PROSITE" id="PS00062">
    <property type="entry name" value="ALDOKETO_REDUCTASE_2"/>
    <property type="match status" value="1"/>
</dbReference>
<evidence type="ECO:0000256" key="8">
    <source>
        <dbReference type="PIRSR" id="PIRSR000097-1"/>
    </source>
</evidence>
<keyword evidence="4" id="KW-0560">Oxidoreductase</keyword>
<evidence type="ECO:0000313" key="13">
    <source>
        <dbReference type="Proteomes" id="UP000184383"/>
    </source>
</evidence>
<dbReference type="FunFam" id="3.20.20.100:FF:000002">
    <property type="entry name" value="2,5-diketo-D-gluconic acid reductase A"/>
    <property type="match status" value="1"/>
</dbReference>
<accession>A0A1L9R8S0</accession>
<dbReference type="EC" id="1.1.1.307" evidence="2"/>
<feature type="binding site" evidence="9">
    <location>
        <position position="118"/>
    </location>
    <ligand>
        <name>substrate</name>
    </ligand>
</feature>
<evidence type="ECO:0000256" key="7">
    <source>
        <dbReference type="ARBA" id="ARBA00049485"/>
    </source>
</evidence>
<feature type="domain" description="NADP-dependent oxidoreductase" evidence="11">
    <location>
        <begin position="24"/>
        <end position="200"/>
    </location>
</feature>
<feature type="site" description="Lowers pKa of active site Tyr" evidence="10">
    <location>
        <position position="87"/>
    </location>
</feature>
<dbReference type="InterPro" id="IPR023210">
    <property type="entry name" value="NADP_OxRdtase_dom"/>
</dbReference>
<comment type="function">
    <text evidence="5">Catalyzes the initial reaction in the xylose utilization pathway by reducing D-xylose into xylitol. Xylose is a major component of hemicelluloses such as xylan. Most fungi utilize D-xylose via three enzymatic reactions, xylose reductase (XR), xylitol dehydrogenase (XDH), and xylulokinase, to form xylulose 5-phosphate, which enters pentose phosphate pathway.</text>
</comment>
<comment type="catalytic activity">
    <reaction evidence="6">
        <text>xylitol + NADP(+) = D-xylose + NADPH + H(+)</text>
        <dbReference type="Rhea" id="RHEA:27445"/>
        <dbReference type="ChEBI" id="CHEBI:15378"/>
        <dbReference type="ChEBI" id="CHEBI:17151"/>
        <dbReference type="ChEBI" id="CHEBI:53455"/>
        <dbReference type="ChEBI" id="CHEBI:57783"/>
        <dbReference type="ChEBI" id="CHEBI:58349"/>
        <dbReference type="EC" id="1.1.1.307"/>
    </reaction>
</comment>
<evidence type="ECO:0000259" key="11">
    <source>
        <dbReference type="Pfam" id="PF00248"/>
    </source>
</evidence>
<dbReference type="RefSeq" id="XP_040684993.1">
    <property type="nucleotide sequence ID" value="XM_040838068.1"/>
</dbReference>
<dbReference type="PANTHER" id="PTHR43827">
    <property type="entry name" value="2,5-DIKETO-D-GLUCONIC ACID REDUCTASE"/>
    <property type="match status" value="1"/>
</dbReference>
<dbReference type="InterPro" id="IPR018170">
    <property type="entry name" value="Aldo/ket_reductase_CS"/>
</dbReference>
<sequence>MAQPHIPTIQLNDGSSFPIIGYGTGTAWFKSGDSTGLDHTLVEAAKSAIKLGFTHLDGAEVYGTEPELGQAIQESGVARDQLFVTTKVGPQSVRDIPSAIDASLKKLKLEYVDLFLIHAPFWAKTDEDLQQAWAAMEQVKASGKARSIGVSNFLQSHLEAVLATAKVIPSVNQIEFHPHLQHGGLVSFHEAKGIRTVGYGGLIPITRAVGGPLDSILANLAKKYGVGESEILLRWSLDSIGVAVTTSSKESRLASYLRVLGFNLTREEIEEIARVGQEKHYRAFWLNQFAPDDRS</sequence>
<protein>
    <recommendedName>
        <fullName evidence="2">D-xylose reductase [NAD(P)H]</fullName>
        <ecNumber evidence="2">1.1.1.307</ecNumber>
    </recommendedName>
</protein>
<gene>
    <name evidence="12" type="ORF">ASPWEDRAFT_54525</name>
</gene>
<keyword evidence="3" id="KW-0521">NADP</keyword>
<dbReference type="PIRSF" id="PIRSF000097">
    <property type="entry name" value="AKR"/>
    <property type="match status" value="1"/>
</dbReference>
<reference evidence="13" key="1">
    <citation type="journal article" date="2017" name="Genome Biol.">
        <title>Comparative genomics reveals high biological diversity and specific adaptations in the industrially and medically important fungal genus Aspergillus.</title>
        <authorList>
            <person name="de Vries R.P."/>
            <person name="Riley R."/>
            <person name="Wiebenga A."/>
            <person name="Aguilar-Osorio G."/>
            <person name="Amillis S."/>
            <person name="Uchima C.A."/>
            <person name="Anderluh G."/>
            <person name="Asadollahi M."/>
            <person name="Askin M."/>
            <person name="Barry K."/>
            <person name="Battaglia E."/>
            <person name="Bayram O."/>
            <person name="Benocci T."/>
            <person name="Braus-Stromeyer S.A."/>
            <person name="Caldana C."/>
            <person name="Canovas D."/>
            <person name="Cerqueira G.C."/>
            <person name="Chen F."/>
            <person name="Chen W."/>
            <person name="Choi C."/>
            <person name="Clum A."/>
            <person name="Dos Santos R.A."/>
            <person name="Damasio A.R."/>
            <person name="Diallinas G."/>
            <person name="Emri T."/>
            <person name="Fekete E."/>
            <person name="Flipphi M."/>
            <person name="Freyberg S."/>
            <person name="Gallo A."/>
            <person name="Gournas C."/>
            <person name="Habgood R."/>
            <person name="Hainaut M."/>
            <person name="Harispe M.L."/>
            <person name="Henrissat B."/>
            <person name="Hilden K.S."/>
            <person name="Hope R."/>
            <person name="Hossain A."/>
            <person name="Karabika E."/>
            <person name="Karaffa L."/>
            <person name="Karanyi Z."/>
            <person name="Krasevec N."/>
            <person name="Kuo A."/>
            <person name="Kusch H."/>
            <person name="LaButti K."/>
            <person name="Lagendijk E.L."/>
            <person name="Lapidus A."/>
            <person name="Levasseur A."/>
            <person name="Lindquist E."/>
            <person name="Lipzen A."/>
            <person name="Logrieco A.F."/>
            <person name="MacCabe A."/>
            <person name="Maekelae M.R."/>
            <person name="Malavazi I."/>
            <person name="Melin P."/>
            <person name="Meyer V."/>
            <person name="Mielnichuk N."/>
            <person name="Miskei M."/>
            <person name="Molnar A.P."/>
            <person name="Mule G."/>
            <person name="Ngan C.Y."/>
            <person name="Orejas M."/>
            <person name="Orosz E."/>
            <person name="Ouedraogo J.P."/>
            <person name="Overkamp K.M."/>
            <person name="Park H.-S."/>
            <person name="Perrone G."/>
            <person name="Piumi F."/>
            <person name="Punt P.J."/>
            <person name="Ram A.F."/>
            <person name="Ramon A."/>
            <person name="Rauscher S."/>
            <person name="Record E."/>
            <person name="Riano-Pachon D.M."/>
            <person name="Robert V."/>
            <person name="Roehrig J."/>
            <person name="Ruller R."/>
            <person name="Salamov A."/>
            <person name="Salih N.S."/>
            <person name="Samson R.A."/>
            <person name="Sandor E."/>
            <person name="Sanguinetti M."/>
            <person name="Schuetze T."/>
            <person name="Sepcic K."/>
            <person name="Shelest E."/>
            <person name="Sherlock G."/>
            <person name="Sophianopoulou V."/>
            <person name="Squina F.M."/>
            <person name="Sun H."/>
            <person name="Susca A."/>
            <person name="Todd R.B."/>
            <person name="Tsang A."/>
            <person name="Unkles S.E."/>
            <person name="van de Wiele N."/>
            <person name="van Rossen-Uffink D."/>
            <person name="Oliveira J.V."/>
            <person name="Vesth T.C."/>
            <person name="Visser J."/>
            <person name="Yu J.-H."/>
            <person name="Zhou M."/>
            <person name="Andersen M.R."/>
            <person name="Archer D.B."/>
            <person name="Baker S.E."/>
            <person name="Benoit I."/>
            <person name="Brakhage A.A."/>
            <person name="Braus G.H."/>
            <person name="Fischer R."/>
            <person name="Frisvad J.C."/>
            <person name="Goldman G.H."/>
            <person name="Houbraken J."/>
            <person name="Oakley B."/>
            <person name="Pocsi I."/>
            <person name="Scazzocchio C."/>
            <person name="Seiboth B."/>
            <person name="vanKuyk P.A."/>
            <person name="Wortman J."/>
            <person name="Dyer P.S."/>
            <person name="Grigoriev I.V."/>
        </authorList>
    </citation>
    <scope>NUCLEOTIDE SEQUENCE [LARGE SCALE GENOMIC DNA]</scope>
    <source>
        <strain evidence="13">DTO 134E9</strain>
    </source>
</reference>
<evidence type="ECO:0000313" key="12">
    <source>
        <dbReference type="EMBL" id="OJJ31316.1"/>
    </source>
</evidence>
<dbReference type="EMBL" id="KV878216">
    <property type="protein sequence ID" value="OJJ31316.1"/>
    <property type="molecule type" value="Genomic_DNA"/>
</dbReference>
<dbReference type="Pfam" id="PF00248">
    <property type="entry name" value="Aldo_ket_red"/>
    <property type="match status" value="1"/>
</dbReference>
<evidence type="ECO:0000256" key="5">
    <source>
        <dbReference type="ARBA" id="ARBA00025065"/>
    </source>
</evidence>
<name>A0A1L9R8S0_ASPWE</name>
<evidence type="ECO:0000256" key="9">
    <source>
        <dbReference type="PIRSR" id="PIRSR000097-2"/>
    </source>
</evidence>
<keyword evidence="13" id="KW-1185">Reference proteome</keyword>
<dbReference type="AlphaFoldDB" id="A0A1L9R8S0"/>
<dbReference type="PRINTS" id="PR00069">
    <property type="entry name" value="ALDKETRDTASE"/>
</dbReference>
<dbReference type="SUPFAM" id="SSF51430">
    <property type="entry name" value="NAD(P)-linked oxidoreductase"/>
    <property type="match status" value="1"/>
</dbReference>
<evidence type="ECO:0000256" key="10">
    <source>
        <dbReference type="PIRSR" id="PIRSR000097-3"/>
    </source>
</evidence>
<dbReference type="GO" id="GO:0016616">
    <property type="term" value="F:oxidoreductase activity, acting on the CH-OH group of donors, NAD or NADP as acceptor"/>
    <property type="evidence" value="ECO:0007669"/>
    <property type="project" value="UniProtKB-ARBA"/>
</dbReference>
<dbReference type="OrthoDB" id="416253at2759"/>
<dbReference type="InterPro" id="IPR036812">
    <property type="entry name" value="NAD(P)_OxRdtase_dom_sf"/>
</dbReference>